<evidence type="ECO:0000259" key="2">
    <source>
        <dbReference type="Pfam" id="PF00483"/>
    </source>
</evidence>
<dbReference type="InterPro" id="IPR005835">
    <property type="entry name" value="NTP_transferase_dom"/>
</dbReference>
<organism evidence="3">
    <name type="scientific">marine metagenome</name>
    <dbReference type="NCBI Taxonomy" id="408172"/>
    <lineage>
        <taxon>unclassified sequences</taxon>
        <taxon>metagenomes</taxon>
        <taxon>ecological metagenomes</taxon>
    </lineage>
</organism>
<dbReference type="SUPFAM" id="SSF53448">
    <property type="entry name" value="Nucleotide-diphospho-sugar transferases"/>
    <property type="match status" value="1"/>
</dbReference>
<feature type="region of interest" description="Disordered" evidence="1">
    <location>
        <begin position="19"/>
        <end position="40"/>
    </location>
</feature>
<evidence type="ECO:0000313" key="3">
    <source>
        <dbReference type="EMBL" id="SVC77060.1"/>
    </source>
</evidence>
<evidence type="ECO:0000256" key="1">
    <source>
        <dbReference type="SAM" id="MobiDB-lite"/>
    </source>
</evidence>
<proteinExistence type="predicted"/>
<reference evidence="3" key="1">
    <citation type="submission" date="2018-05" db="EMBL/GenBank/DDBJ databases">
        <authorList>
            <person name="Lanie J.A."/>
            <person name="Ng W.-L."/>
            <person name="Kazmierczak K.M."/>
            <person name="Andrzejewski T.M."/>
            <person name="Davidsen T.M."/>
            <person name="Wayne K.J."/>
            <person name="Tettelin H."/>
            <person name="Glass J.I."/>
            <person name="Rusch D."/>
            <person name="Podicherti R."/>
            <person name="Tsui H.-C.T."/>
            <person name="Winkler M.E."/>
        </authorList>
    </citation>
    <scope>NUCLEOTIDE SEQUENCE</scope>
</reference>
<name>A0A382PW95_9ZZZZ</name>
<protein>
    <recommendedName>
        <fullName evidence="2">Nucleotidyl transferase domain-containing protein</fullName>
    </recommendedName>
</protein>
<dbReference type="EMBL" id="UINC01109911">
    <property type="protein sequence ID" value="SVC77060.1"/>
    <property type="molecule type" value="Genomic_DNA"/>
</dbReference>
<feature type="domain" description="Nucleotidyl transferase" evidence="2">
    <location>
        <begin position="7"/>
        <end position="40"/>
    </location>
</feature>
<gene>
    <name evidence="3" type="ORF">METZ01_LOCUS329914</name>
</gene>
<dbReference type="AlphaFoldDB" id="A0A382PW95"/>
<sequence>MRELKQAVILAGGRGKRLIPTTDKLPKPMAPVNGKPFLDY</sequence>
<accession>A0A382PW95</accession>
<dbReference type="InterPro" id="IPR029044">
    <property type="entry name" value="Nucleotide-diphossugar_trans"/>
</dbReference>
<feature type="non-terminal residue" evidence="3">
    <location>
        <position position="40"/>
    </location>
</feature>
<dbReference type="Gene3D" id="3.90.550.10">
    <property type="entry name" value="Spore Coat Polysaccharide Biosynthesis Protein SpsA, Chain A"/>
    <property type="match status" value="1"/>
</dbReference>
<dbReference type="Pfam" id="PF00483">
    <property type="entry name" value="NTP_transferase"/>
    <property type="match status" value="1"/>
</dbReference>